<organism evidence="1 2">
    <name type="scientific">Vicia faba</name>
    <name type="common">Broad bean</name>
    <name type="synonym">Faba vulgaris</name>
    <dbReference type="NCBI Taxonomy" id="3906"/>
    <lineage>
        <taxon>Eukaryota</taxon>
        <taxon>Viridiplantae</taxon>
        <taxon>Streptophyta</taxon>
        <taxon>Embryophyta</taxon>
        <taxon>Tracheophyta</taxon>
        <taxon>Spermatophyta</taxon>
        <taxon>Magnoliopsida</taxon>
        <taxon>eudicotyledons</taxon>
        <taxon>Gunneridae</taxon>
        <taxon>Pentapetalae</taxon>
        <taxon>rosids</taxon>
        <taxon>fabids</taxon>
        <taxon>Fabales</taxon>
        <taxon>Fabaceae</taxon>
        <taxon>Papilionoideae</taxon>
        <taxon>50 kb inversion clade</taxon>
        <taxon>NPAAA clade</taxon>
        <taxon>Hologalegina</taxon>
        <taxon>IRL clade</taxon>
        <taxon>Fabeae</taxon>
        <taxon>Vicia</taxon>
    </lineage>
</organism>
<evidence type="ECO:0000313" key="1">
    <source>
        <dbReference type="EMBL" id="CAI8600514.1"/>
    </source>
</evidence>
<gene>
    <name evidence="1" type="ORF">VFH_II227400</name>
</gene>
<accession>A0AAV0ZRZ0</accession>
<keyword evidence="2" id="KW-1185">Reference proteome</keyword>
<evidence type="ECO:0000313" key="2">
    <source>
        <dbReference type="Proteomes" id="UP001157006"/>
    </source>
</evidence>
<name>A0AAV0ZRZ0_VICFA</name>
<dbReference type="EMBL" id="OX451737">
    <property type="protein sequence ID" value="CAI8600514.1"/>
    <property type="molecule type" value="Genomic_DNA"/>
</dbReference>
<protein>
    <submittedName>
        <fullName evidence="1">Uncharacterized protein</fullName>
    </submittedName>
</protein>
<dbReference type="Proteomes" id="UP001157006">
    <property type="component" value="Chromosome 2"/>
</dbReference>
<sequence>MRFLSSSAFVKEPMGYTLSTAAMDAIHQDSFAETTKLQYEKHCTLFSDSNHPHSFSEYSKMASNHCIRTVLNFEEIAKIGSQNSDAKTLTHDTGCDVDAVLKLLK</sequence>
<proteinExistence type="predicted"/>
<reference evidence="1 2" key="1">
    <citation type="submission" date="2023-01" db="EMBL/GenBank/DDBJ databases">
        <authorList>
            <person name="Kreplak J."/>
        </authorList>
    </citation>
    <scope>NUCLEOTIDE SEQUENCE [LARGE SCALE GENOMIC DNA]</scope>
</reference>
<dbReference type="AlphaFoldDB" id="A0AAV0ZRZ0"/>